<feature type="compositionally biased region" description="Polar residues" evidence="3">
    <location>
        <begin position="425"/>
        <end position="434"/>
    </location>
</feature>
<gene>
    <name evidence="4" type="ORF">QBC37DRAFT_352703</name>
</gene>
<dbReference type="InterPro" id="IPR032675">
    <property type="entry name" value="LRR_dom_sf"/>
</dbReference>
<dbReference type="PANTHER" id="PTHR47566:SF1">
    <property type="entry name" value="PROTEIN NUD1"/>
    <property type="match status" value="1"/>
</dbReference>
<dbReference type="SUPFAM" id="SSF52058">
    <property type="entry name" value="L domain-like"/>
    <property type="match status" value="2"/>
</dbReference>
<feature type="compositionally biased region" description="Low complexity" evidence="3">
    <location>
        <begin position="96"/>
        <end position="106"/>
    </location>
</feature>
<reference evidence="4" key="1">
    <citation type="journal article" date="2023" name="Mol. Phylogenet. Evol.">
        <title>Genome-scale phylogeny and comparative genomics of the fungal order Sordariales.</title>
        <authorList>
            <person name="Hensen N."/>
            <person name="Bonometti L."/>
            <person name="Westerberg I."/>
            <person name="Brannstrom I.O."/>
            <person name="Guillou S."/>
            <person name="Cros-Aarteil S."/>
            <person name="Calhoun S."/>
            <person name="Haridas S."/>
            <person name="Kuo A."/>
            <person name="Mondo S."/>
            <person name="Pangilinan J."/>
            <person name="Riley R."/>
            <person name="LaButti K."/>
            <person name="Andreopoulos B."/>
            <person name="Lipzen A."/>
            <person name="Chen C."/>
            <person name="Yan M."/>
            <person name="Daum C."/>
            <person name="Ng V."/>
            <person name="Clum A."/>
            <person name="Steindorff A."/>
            <person name="Ohm R.A."/>
            <person name="Martin F."/>
            <person name="Silar P."/>
            <person name="Natvig D.O."/>
            <person name="Lalanne C."/>
            <person name="Gautier V."/>
            <person name="Ament-Velasquez S.L."/>
            <person name="Kruys A."/>
            <person name="Hutchinson M.I."/>
            <person name="Powell A.J."/>
            <person name="Barry K."/>
            <person name="Miller A.N."/>
            <person name="Grigoriev I.V."/>
            <person name="Debuchy R."/>
            <person name="Gladieux P."/>
            <person name="Hiltunen Thoren M."/>
            <person name="Johannesson H."/>
        </authorList>
    </citation>
    <scope>NUCLEOTIDE SEQUENCE</scope>
    <source>
        <strain evidence="4">PSN293</strain>
    </source>
</reference>
<keyword evidence="1" id="KW-0433">Leucine-rich repeat</keyword>
<feature type="region of interest" description="Disordered" evidence="3">
    <location>
        <begin position="633"/>
        <end position="660"/>
    </location>
</feature>
<dbReference type="EMBL" id="MU858224">
    <property type="protein sequence ID" value="KAK4208895.1"/>
    <property type="molecule type" value="Genomic_DNA"/>
</dbReference>
<dbReference type="PROSITE" id="PS51450">
    <property type="entry name" value="LRR"/>
    <property type="match status" value="4"/>
</dbReference>
<feature type="region of interest" description="Disordered" evidence="3">
    <location>
        <begin position="776"/>
        <end position="823"/>
    </location>
</feature>
<feature type="compositionally biased region" description="Polar residues" evidence="3">
    <location>
        <begin position="907"/>
        <end position="926"/>
    </location>
</feature>
<accession>A0AAN6Y0B2</accession>
<dbReference type="InterPro" id="IPR001611">
    <property type="entry name" value="Leu-rich_rpt"/>
</dbReference>
<feature type="compositionally biased region" description="Polar residues" evidence="3">
    <location>
        <begin position="107"/>
        <end position="127"/>
    </location>
</feature>
<dbReference type="InterPro" id="IPR025875">
    <property type="entry name" value="Leu-rich_rpt_4"/>
</dbReference>
<feature type="region of interest" description="Disordered" evidence="3">
    <location>
        <begin position="549"/>
        <end position="583"/>
    </location>
</feature>
<keyword evidence="5" id="KW-1185">Reference proteome</keyword>
<dbReference type="PANTHER" id="PTHR47566">
    <property type="match status" value="1"/>
</dbReference>
<protein>
    <submittedName>
        <fullName evidence="4">Septation initiation network scaffold protein cdc11</fullName>
    </submittedName>
</protein>
<feature type="compositionally biased region" description="Acidic residues" evidence="3">
    <location>
        <begin position="696"/>
        <end position="707"/>
    </location>
</feature>
<evidence type="ECO:0000313" key="5">
    <source>
        <dbReference type="Proteomes" id="UP001301769"/>
    </source>
</evidence>
<dbReference type="GO" id="GO:0031028">
    <property type="term" value="P:septation initiation signaling"/>
    <property type="evidence" value="ECO:0007669"/>
    <property type="project" value="TreeGrafter"/>
</dbReference>
<dbReference type="SMART" id="SM00369">
    <property type="entry name" value="LRR_TYP"/>
    <property type="match status" value="8"/>
</dbReference>
<dbReference type="GO" id="GO:0035591">
    <property type="term" value="F:signaling adaptor activity"/>
    <property type="evidence" value="ECO:0007669"/>
    <property type="project" value="TreeGrafter"/>
</dbReference>
<feature type="region of interest" description="Disordered" evidence="3">
    <location>
        <begin position="398"/>
        <end position="417"/>
    </location>
</feature>
<feature type="region of interest" description="Disordered" evidence="3">
    <location>
        <begin position="1811"/>
        <end position="1835"/>
    </location>
</feature>
<reference evidence="4" key="2">
    <citation type="submission" date="2023-05" db="EMBL/GenBank/DDBJ databases">
        <authorList>
            <consortium name="Lawrence Berkeley National Laboratory"/>
            <person name="Steindorff A."/>
            <person name="Hensen N."/>
            <person name="Bonometti L."/>
            <person name="Westerberg I."/>
            <person name="Brannstrom I.O."/>
            <person name="Guillou S."/>
            <person name="Cros-Aarteil S."/>
            <person name="Calhoun S."/>
            <person name="Haridas S."/>
            <person name="Kuo A."/>
            <person name="Mondo S."/>
            <person name="Pangilinan J."/>
            <person name="Riley R."/>
            <person name="Labutti K."/>
            <person name="Andreopoulos B."/>
            <person name="Lipzen A."/>
            <person name="Chen C."/>
            <person name="Yanf M."/>
            <person name="Daum C."/>
            <person name="Ng V."/>
            <person name="Clum A."/>
            <person name="Ohm R."/>
            <person name="Martin F."/>
            <person name="Silar P."/>
            <person name="Natvig D."/>
            <person name="Lalanne C."/>
            <person name="Gautier V."/>
            <person name="Ament-Velasquez S.L."/>
            <person name="Kruys A."/>
            <person name="Hutchinson M.I."/>
            <person name="Powell A.J."/>
            <person name="Barry K."/>
            <person name="Miller A.N."/>
            <person name="Grigoriev I.V."/>
            <person name="Debuchy R."/>
            <person name="Gladieux P."/>
            <person name="Thoren M.H."/>
            <person name="Johannesson H."/>
        </authorList>
    </citation>
    <scope>NUCLEOTIDE SEQUENCE</scope>
    <source>
        <strain evidence="4">PSN293</strain>
    </source>
</reference>
<feature type="compositionally biased region" description="Polar residues" evidence="3">
    <location>
        <begin position="285"/>
        <end position="295"/>
    </location>
</feature>
<dbReference type="Gene3D" id="3.80.10.10">
    <property type="entry name" value="Ribonuclease Inhibitor"/>
    <property type="match status" value="2"/>
</dbReference>
<feature type="region of interest" description="Disordered" evidence="3">
    <location>
        <begin position="1584"/>
        <end position="1604"/>
    </location>
</feature>
<dbReference type="Pfam" id="PF12799">
    <property type="entry name" value="LRR_4"/>
    <property type="match status" value="1"/>
</dbReference>
<name>A0AAN6Y0B2_9PEZI</name>
<proteinExistence type="predicted"/>
<feature type="compositionally biased region" description="Polar residues" evidence="3">
    <location>
        <begin position="253"/>
        <end position="267"/>
    </location>
</feature>
<organism evidence="4 5">
    <name type="scientific">Rhypophila decipiens</name>
    <dbReference type="NCBI Taxonomy" id="261697"/>
    <lineage>
        <taxon>Eukaryota</taxon>
        <taxon>Fungi</taxon>
        <taxon>Dikarya</taxon>
        <taxon>Ascomycota</taxon>
        <taxon>Pezizomycotina</taxon>
        <taxon>Sordariomycetes</taxon>
        <taxon>Sordariomycetidae</taxon>
        <taxon>Sordariales</taxon>
        <taxon>Naviculisporaceae</taxon>
        <taxon>Rhypophila</taxon>
    </lineage>
</organism>
<dbReference type="Proteomes" id="UP001301769">
    <property type="component" value="Unassembled WGS sequence"/>
</dbReference>
<feature type="region of interest" description="Disordered" evidence="3">
    <location>
        <begin position="482"/>
        <end position="524"/>
    </location>
</feature>
<dbReference type="InterPro" id="IPR003591">
    <property type="entry name" value="Leu-rich_rpt_typical-subtyp"/>
</dbReference>
<feature type="compositionally biased region" description="Basic and acidic residues" evidence="3">
    <location>
        <begin position="553"/>
        <end position="567"/>
    </location>
</feature>
<feature type="region of interest" description="Disordered" evidence="3">
    <location>
        <begin position="1"/>
        <end position="142"/>
    </location>
</feature>
<dbReference type="GO" id="GO:0061499">
    <property type="term" value="C:outer plaque of mitotic spindle pole body"/>
    <property type="evidence" value="ECO:0007669"/>
    <property type="project" value="TreeGrafter"/>
</dbReference>
<feature type="compositionally biased region" description="Acidic residues" evidence="3">
    <location>
        <begin position="1593"/>
        <end position="1602"/>
    </location>
</feature>
<feature type="region of interest" description="Disordered" evidence="3">
    <location>
        <begin position="691"/>
        <end position="747"/>
    </location>
</feature>
<feature type="compositionally biased region" description="Basic and acidic residues" evidence="3">
    <location>
        <begin position="183"/>
        <end position="192"/>
    </location>
</feature>
<evidence type="ECO:0000256" key="3">
    <source>
        <dbReference type="SAM" id="MobiDB-lite"/>
    </source>
</evidence>
<feature type="compositionally biased region" description="Basic residues" evidence="3">
    <location>
        <begin position="515"/>
        <end position="524"/>
    </location>
</feature>
<feature type="compositionally biased region" description="Low complexity" evidence="3">
    <location>
        <begin position="22"/>
        <end position="41"/>
    </location>
</feature>
<evidence type="ECO:0000256" key="1">
    <source>
        <dbReference type="ARBA" id="ARBA00022614"/>
    </source>
</evidence>
<feature type="region of interest" description="Disordered" evidence="3">
    <location>
        <begin position="169"/>
        <end position="212"/>
    </location>
</feature>
<evidence type="ECO:0000313" key="4">
    <source>
        <dbReference type="EMBL" id="KAK4208895.1"/>
    </source>
</evidence>
<feature type="compositionally biased region" description="Acidic residues" evidence="3">
    <location>
        <begin position="1055"/>
        <end position="1064"/>
    </location>
</feature>
<feature type="region of interest" description="Disordered" evidence="3">
    <location>
        <begin position="1016"/>
        <end position="1069"/>
    </location>
</feature>
<feature type="region of interest" description="Disordered" evidence="3">
    <location>
        <begin position="344"/>
        <end position="363"/>
    </location>
</feature>
<feature type="compositionally biased region" description="Pro residues" evidence="3">
    <location>
        <begin position="173"/>
        <end position="182"/>
    </location>
</feature>
<dbReference type="InterPro" id="IPR052574">
    <property type="entry name" value="CDIRP"/>
</dbReference>
<feature type="region of interest" description="Disordered" evidence="3">
    <location>
        <begin position="425"/>
        <end position="465"/>
    </location>
</feature>
<dbReference type="SMART" id="SM00365">
    <property type="entry name" value="LRR_SD22"/>
    <property type="match status" value="3"/>
</dbReference>
<dbReference type="GO" id="GO:1902412">
    <property type="term" value="P:regulation of mitotic cytokinesis"/>
    <property type="evidence" value="ECO:0007669"/>
    <property type="project" value="TreeGrafter"/>
</dbReference>
<evidence type="ECO:0000256" key="2">
    <source>
        <dbReference type="ARBA" id="ARBA00022737"/>
    </source>
</evidence>
<feature type="region of interest" description="Disordered" evidence="3">
    <location>
        <begin position="962"/>
        <end position="990"/>
    </location>
</feature>
<feature type="region of interest" description="Disordered" evidence="3">
    <location>
        <begin position="905"/>
        <end position="931"/>
    </location>
</feature>
<keyword evidence="2" id="KW-0677">Repeat</keyword>
<comment type="caution">
    <text evidence="4">The sequence shown here is derived from an EMBL/GenBank/DDBJ whole genome shotgun (WGS) entry which is preliminary data.</text>
</comment>
<sequence length="1835" mass="202897">MAPAWLDSLSEDWVSEPGSKETSFTAPSAPTPPSAAQTPPSSRIPRLCHSHKKRSVDIAKGNSSVALSERSVNKIIATASRTPPPSKLSQEIRVRSQSQSQSQSQSRPGTHNRAVSSGSVVHNTVNHKSLGESPSRRAETPEWKRRLVYGDLSYGEQPDLFTSAATGLENIFKPPPAAPDPPARGHETRDQETESQYELTLPSSPPQYHQEASAVDIRVDDSAQEYSEMAQKRAPTHMRYRLNEDSAEASRIADQSLQEGDSYSQWPSVDLDQNGLSLPQDEVSDAQSRKVSGQSVVRNEDFSPILLERHQASNGDVAYGPTDLPPDELRKRLENVRKDQLVLETDASHGAQDSELEANNSDTTANYRALGGFVNLRRGGQSADGSFRQHMLSSALNDTSELNPEESLQASTPKQFPTVKVQQWDSAENMSTESPDYPRPPGPSPEKKVPQLQNASGSPLKLFQPYDTFTNQTLLRRLSQFEEKAAEETPSRAQESEDFSINPDPSCMLSPPRSPTRRARDRRRLSQFGAGELDGYEFNDEFSYEANGNSMLDADKENCGPDGESVHLPRAPSFGMSRDSLPDESDDLIVRRSRQKPWTPHPSKFANKGVDPAMRAETRLSVPITGELLSTPVRGDISEIKRPRTSPSKDPTPKRRRTLHKSDVGYELFLEQSQALDSVHHSHLQMQSAITAQVDDSQDDDQEDDGEVFTKREMARPRTPTPMQRHGQGSAPPAFRPLIDSESRKPSIRTEDFINEANKIMAMIRNKAGLASGLASLEESSAEDAPQPSPDLESSYESTQEPFSRPPSREGRAPVARMSARQVDPEVVERLKKYEESDMGDVIGESMRSNGISSVAQSSVNDGENWTRVGSNNSWPSSLGHGVISDPPNIRLSRNPDHFDIGDNAVPTHSSGHSTGRSYQTGSSRTSENRRTIAPESVEHLIPDKVGNMVLDRQRNIWIKRKSGSSSGSSKDRNFLPSEASEDDPFADIPDLSVDMTMELNNLMATRAENAAKLAEKSAATAGRGPVLIPAPVSSPARDQDSIPSMQETRPPRQEEDDDTVEDEIGIHEDRVSAATRRRNLTISFSSPIASFIQDVVDERLEGYEEDQSILDQTFDEISRESTKRGRRVISIQATTTTRSGPARHLSVRGQTLMARPISRIDEREEESAFDRARARLQQEQASNMELSIIADNNNNNSSILSEAGGSGMRQASLSFVVATPANRQRDCPAQDVDGAPVISQYVGTYSLSPLSEFTIHRGEGDSSLPLEASYIVGNHHLVTGDGSKRVMSLNTRELVEKLAEVEPFEPYWEDMRDLKLANKRLGSLHGLKEFCSQLESLDVSHNQVRNLTGIPESVRQLKINHNQLSGLTAWNHLIHLQYVDVSNNGLTSLGAFKNLVHLRSLRADNNQITSLDGIKFHDGLLSLRARGNNIAQLDFWSNKLVRLAELDLKDNKIARVTGLQNLPCLSSLNLENNQLESFSIEAPAEDDAPSSAVEPVQKKMETLRYLHLNDNKLSKLDIRLLPHLRLLHADRNRLVRIDGFSRAKKVDSLSLREQSGEKPLDLGHLLSRAYEVRKLYLSGNYFGSPPSSSSPADEEEEDGCEQESRFQPTVDMLNLQLLELANCGLARLPEGLGMMLPNLRVVNLNMNALVDLSPLVGIPRLKRVLVSGNRLADCARLVRVLAAFGMLSCVDVRDNPGTQGFYAPPLAQAIVKATSSGSGRGGGSEKEEAFTLPDQDKERDAVYCKRLDMETRMRRRVYEQMFVGCCKRLGKLDGLAIDGREVAQLRDGVWLALAERGLFVERRDQVVQEKKDGKEGVKADGSARWGAEDSFGGW</sequence>
<feature type="region of interest" description="Disordered" evidence="3">
    <location>
        <begin position="246"/>
        <end position="295"/>
    </location>
</feature>